<evidence type="ECO:0000256" key="1">
    <source>
        <dbReference type="SAM" id="MobiDB-lite"/>
    </source>
</evidence>
<dbReference type="EMBL" id="JAHRHJ020000002">
    <property type="protein sequence ID" value="KAH9324249.1"/>
    <property type="molecule type" value="Genomic_DNA"/>
</dbReference>
<gene>
    <name evidence="2" type="ORF">KI387_004427</name>
</gene>
<feature type="compositionally biased region" description="Acidic residues" evidence="1">
    <location>
        <begin position="47"/>
        <end position="62"/>
    </location>
</feature>
<dbReference type="AlphaFoldDB" id="A0AA38GI35"/>
<accession>A0AA38GI35</accession>
<comment type="caution">
    <text evidence="2">The sequence shown here is derived from an EMBL/GenBank/DDBJ whole genome shotgun (WGS) entry which is preliminary data.</text>
</comment>
<feature type="non-terminal residue" evidence="2">
    <location>
        <position position="1"/>
    </location>
</feature>
<name>A0AA38GI35_TAXCH</name>
<reference evidence="2 3" key="1">
    <citation type="journal article" date="2021" name="Nat. Plants">
        <title>The Taxus genome provides insights into paclitaxel biosynthesis.</title>
        <authorList>
            <person name="Xiong X."/>
            <person name="Gou J."/>
            <person name="Liao Q."/>
            <person name="Li Y."/>
            <person name="Zhou Q."/>
            <person name="Bi G."/>
            <person name="Li C."/>
            <person name="Du R."/>
            <person name="Wang X."/>
            <person name="Sun T."/>
            <person name="Guo L."/>
            <person name="Liang H."/>
            <person name="Lu P."/>
            <person name="Wu Y."/>
            <person name="Zhang Z."/>
            <person name="Ro D.K."/>
            <person name="Shang Y."/>
            <person name="Huang S."/>
            <person name="Yan J."/>
        </authorList>
    </citation>
    <scope>NUCLEOTIDE SEQUENCE [LARGE SCALE GENOMIC DNA]</scope>
    <source>
        <strain evidence="2">Ta-2019</strain>
    </source>
</reference>
<feature type="region of interest" description="Disordered" evidence="1">
    <location>
        <begin position="14"/>
        <end position="62"/>
    </location>
</feature>
<dbReference type="Proteomes" id="UP000824469">
    <property type="component" value="Unassembled WGS sequence"/>
</dbReference>
<proteinExistence type="predicted"/>
<organism evidence="2 3">
    <name type="scientific">Taxus chinensis</name>
    <name type="common">Chinese yew</name>
    <name type="synonym">Taxus wallichiana var. chinensis</name>
    <dbReference type="NCBI Taxonomy" id="29808"/>
    <lineage>
        <taxon>Eukaryota</taxon>
        <taxon>Viridiplantae</taxon>
        <taxon>Streptophyta</taxon>
        <taxon>Embryophyta</taxon>
        <taxon>Tracheophyta</taxon>
        <taxon>Spermatophyta</taxon>
        <taxon>Pinopsida</taxon>
        <taxon>Pinidae</taxon>
        <taxon>Conifers II</taxon>
        <taxon>Cupressales</taxon>
        <taxon>Taxaceae</taxon>
        <taxon>Taxus</taxon>
    </lineage>
</organism>
<keyword evidence="3" id="KW-1185">Reference proteome</keyword>
<evidence type="ECO:0000313" key="2">
    <source>
        <dbReference type="EMBL" id="KAH9324249.1"/>
    </source>
</evidence>
<feature type="non-terminal residue" evidence="2">
    <location>
        <position position="62"/>
    </location>
</feature>
<protein>
    <submittedName>
        <fullName evidence="2">Uncharacterized protein</fullName>
    </submittedName>
</protein>
<sequence>LAIKAPLINALVEIKEDDPNCEEPSSQGEDDQDIGESIGNSTIGYMEFEDEEFDEEEGTQGY</sequence>
<evidence type="ECO:0000313" key="3">
    <source>
        <dbReference type="Proteomes" id="UP000824469"/>
    </source>
</evidence>